<evidence type="ECO:0000313" key="2">
    <source>
        <dbReference type="Proteomes" id="UP000011991"/>
    </source>
</evidence>
<dbReference type="Proteomes" id="UP000011991">
    <property type="component" value="Unassembled WGS sequence"/>
</dbReference>
<dbReference type="AlphaFoldDB" id="M5RZP2"/>
<evidence type="ECO:0000313" key="1">
    <source>
        <dbReference type="EMBL" id="EMI19389.1"/>
    </source>
</evidence>
<comment type="caution">
    <text evidence="1">The sequence shown here is derived from an EMBL/GenBank/DDBJ whole genome shotgun (WGS) entry which is preliminary data.</text>
</comment>
<proteinExistence type="predicted"/>
<organism evidence="1 2">
    <name type="scientific">Rhodopirellula maiorica SM1</name>
    <dbReference type="NCBI Taxonomy" id="1265738"/>
    <lineage>
        <taxon>Bacteria</taxon>
        <taxon>Pseudomonadati</taxon>
        <taxon>Planctomycetota</taxon>
        <taxon>Planctomycetia</taxon>
        <taxon>Pirellulales</taxon>
        <taxon>Pirellulaceae</taxon>
        <taxon>Novipirellula</taxon>
    </lineage>
</organism>
<sequence length="55" mass="6404">MLELPKYTPPSENGEITDPIEQWWFFFRQAGDLTAEEISHRLPNAMFSEATFARS</sequence>
<accession>M5RZP2</accession>
<dbReference type="EMBL" id="ANOG01000534">
    <property type="protein sequence ID" value="EMI19389.1"/>
    <property type="molecule type" value="Genomic_DNA"/>
</dbReference>
<name>M5RZP2_9BACT</name>
<gene>
    <name evidence="1" type="ORF">RMSM_03678</name>
</gene>
<keyword evidence="2" id="KW-1185">Reference proteome</keyword>
<reference evidence="1 2" key="1">
    <citation type="journal article" date="2013" name="Mar. Genomics">
        <title>Expression of sulfatases in Rhodopirellula baltica and the diversity of sulfatases in the genus Rhodopirellula.</title>
        <authorList>
            <person name="Wegner C.E."/>
            <person name="Richter-Heitmann T."/>
            <person name="Klindworth A."/>
            <person name="Klockow C."/>
            <person name="Richter M."/>
            <person name="Achstetter T."/>
            <person name="Glockner F.O."/>
            <person name="Harder J."/>
        </authorList>
    </citation>
    <scope>NUCLEOTIDE SEQUENCE [LARGE SCALE GENOMIC DNA]</scope>
    <source>
        <strain evidence="1 2">SM1</strain>
    </source>
</reference>
<dbReference type="PATRIC" id="fig|1265738.3.peg.3682"/>
<protein>
    <submittedName>
        <fullName evidence="1">Uncharacterized protein</fullName>
    </submittedName>
</protein>